<dbReference type="AlphaFoldDB" id="A0A0F9HHR8"/>
<feature type="non-terminal residue" evidence="1">
    <location>
        <position position="432"/>
    </location>
</feature>
<proteinExistence type="predicted"/>
<sequence>MIDIVGSTTIVQASGIESLTVKFQSGKPSITTTLLATTSGVNSTKILQRNLDVLESTKLLGFGGVSSSATLVNPDFQEATESTTIIVPTLSGLLDGQVSSFAFLQGVIGTSGTVERFFDTSPFLFTDHETDPNTVRDLSEIEPFLVFSKAVISTFDITRRIPTTTTIIVPTVTGAGDDFLTNKTTSFAAVNTGPPSLEQVIGGDGLILGPGGTVTGTTTTLEGPISISGSADITQFDGLAPFFDETQPVSGTRFNDPNNLDVEFHIKDNGVGLDTAVMDVFIDGLQVIDSSATITSATWPTAFRTVLGPNDFQFKFVRSAPFDQQATVVVSGELGDTDGNTIKTEYDFTMLGSGTLGATISGSPDADPPIITPINPVDLQASVSPDTSLIWTLSDIAAGVDPAATRLYINGVIRLENDVAIDGSFSRVGTSQ</sequence>
<reference evidence="1" key="1">
    <citation type="journal article" date="2015" name="Nature">
        <title>Complex archaea that bridge the gap between prokaryotes and eukaryotes.</title>
        <authorList>
            <person name="Spang A."/>
            <person name="Saw J.H."/>
            <person name="Jorgensen S.L."/>
            <person name="Zaremba-Niedzwiedzka K."/>
            <person name="Martijn J."/>
            <person name="Lind A.E."/>
            <person name="van Eijk R."/>
            <person name="Schleper C."/>
            <person name="Guy L."/>
            <person name="Ettema T.J."/>
        </authorList>
    </citation>
    <scope>NUCLEOTIDE SEQUENCE</scope>
</reference>
<gene>
    <name evidence="1" type="ORF">LCGC14_1703670</name>
</gene>
<protein>
    <submittedName>
        <fullName evidence="1">Uncharacterized protein</fullName>
    </submittedName>
</protein>
<dbReference type="EMBL" id="LAZR01015090">
    <property type="protein sequence ID" value="KKM14682.1"/>
    <property type="molecule type" value="Genomic_DNA"/>
</dbReference>
<name>A0A0F9HHR8_9ZZZZ</name>
<accession>A0A0F9HHR8</accession>
<organism evidence="1">
    <name type="scientific">marine sediment metagenome</name>
    <dbReference type="NCBI Taxonomy" id="412755"/>
    <lineage>
        <taxon>unclassified sequences</taxon>
        <taxon>metagenomes</taxon>
        <taxon>ecological metagenomes</taxon>
    </lineage>
</organism>
<evidence type="ECO:0000313" key="1">
    <source>
        <dbReference type="EMBL" id="KKM14682.1"/>
    </source>
</evidence>
<comment type="caution">
    <text evidence="1">The sequence shown here is derived from an EMBL/GenBank/DDBJ whole genome shotgun (WGS) entry which is preliminary data.</text>
</comment>